<evidence type="ECO:0000313" key="3">
    <source>
        <dbReference type="EMBL" id="CCH54662.1"/>
    </source>
</evidence>
<name>I2GL86_9BACT</name>
<feature type="transmembrane region" description="Helical" evidence="2">
    <location>
        <begin position="141"/>
        <end position="158"/>
    </location>
</feature>
<dbReference type="Proteomes" id="UP000009309">
    <property type="component" value="Unassembled WGS sequence"/>
</dbReference>
<dbReference type="STRING" id="1185876.BN8_03857"/>
<dbReference type="eggNOG" id="ENOG502ZB5D">
    <property type="taxonomic scope" value="Bacteria"/>
</dbReference>
<protein>
    <submittedName>
        <fullName evidence="3">Uncharacterized protein</fullName>
    </submittedName>
</protein>
<keyword evidence="4" id="KW-1185">Reference proteome</keyword>
<feature type="transmembrane region" description="Helical" evidence="2">
    <location>
        <begin position="116"/>
        <end position="135"/>
    </location>
</feature>
<gene>
    <name evidence="3" type="ORF">BN8_03857</name>
</gene>
<feature type="transmembrane region" description="Helical" evidence="2">
    <location>
        <begin position="365"/>
        <end position="385"/>
    </location>
</feature>
<dbReference type="AlphaFoldDB" id="I2GL86"/>
<feature type="transmembrane region" description="Helical" evidence="2">
    <location>
        <begin position="227"/>
        <end position="245"/>
    </location>
</feature>
<feature type="transmembrane region" description="Helical" evidence="2">
    <location>
        <begin position="165"/>
        <end position="184"/>
    </location>
</feature>
<keyword evidence="2" id="KW-1133">Transmembrane helix</keyword>
<feature type="transmembrane region" description="Helical" evidence="2">
    <location>
        <begin position="190"/>
        <end position="220"/>
    </location>
</feature>
<proteinExistence type="predicted"/>
<evidence type="ECO:0000256" key="2">
    <source>
        <dbReference type="SAM" id="Phobius"/>
    </source>
</evidence>
<evidence type="ECO:0000313" key="4">
    <source>
        <dbReference type="Proteomes" id="UP000009309"/>
    </source>
</evidence>
<feature type="transmembrane region" description="Helical" evidence="2">
    <location>
        <begin position="282"/>
        <end position="304"/>
    </location>
</feature>
<dbReference type="RefSeq" id="WP_009283238.1">
    <property type="nucleotide sequence ID" value="NZ_CAIT01000007.1"/>
</dbReference>
<comment type="caution">
    <text evidence="3">The sequence shown here is derived from an EMBL/GenBank/DDBJ whole genome shotgun (WGS) entry which is preliminary data.</text>
</comment>
<accession>I2GL86</accession>
<feature type="transmembrane region" description="Helical" evidence="2">
    <location>
        <begin position="392"/>
        <end position="411"/>
    </location>
</feature>
<reference evidence="3 4" key="1">
    <citation type="journal article" date="2012" name="J. Bacteriol.">
        <title>Genome Sequence of the Filamentous Bacterium Fibrisoma limi BUZ 3T.</title>
        <authorList>
            <person name="Filippini M."/>
            <person name="Qi W."/>
            <person name="Jaenicke S."/>
            <person name="Goesmann A."/>
            <person name="Smits T.H."/>
            <person name="Bagheri H.C."/>
        </authorList>
    </citation>
    <scope>NUCLEOTIDE SEQUENCE [LARGE SCALE GENOMIC DNA]</scope>
    <source>
        <strain evidence="4">BUZ 3T</strain>
    </source>
</reference>
<keyword evidence="2" id="KW-0472">Membrane</keyword>
<evidence type="ECO:0000256" key="1">
    <source>
        <dbReference type="SAM" id="MobiDB-lite"/>
    </source>
</evidence>
<sequence length="590" mass="66040">MIPRDPTKPSTPTRPDSVRAAVPSGTTGWSGPVWGWLLVALPILFFFGLWSYYAVNVPKWDDHALRAFLYYLSQETTLTGKIYQIFRQHNEHRIVYDRIVTYLDYQLFGKLNYRHLMMIGNLSLLGLAGVFAAVLRRSGRAVWLLAPVVFFLFNLSQWENMYWGMAALQNFTVVFWVLWAIYLLTYTDRWLVALPLAIIATITSGNGLLVWPVAIVLLLVQRKFRPVAIWAMGAFVVIGLYFLGYEKPAGNPPDRGSVTDLLKGWFAFNGAAAEVFPLGSGFFSSLVAGGLLTIVALVVVAIIVRRALPLLTKSSASQTTPATSSPLRSIDLFFLGAAGFLIGTGAIVAWSRVGFGMEMLITSRYKMYSLTLLALVYTYGVITLGGRFRQPLGLIGLVAGLGLAWLSYVAFLDETIWWRHWLLTTQQFNATYSTNKPVPQLDPVTKQYQDTAPAFYDDHLSRLYSEPDQQKLSVTVKEEVRGVPVYMVTEPTLPVSDLRDGRAYVMFRSPQRVYLFPVTQNLNSGLMARLLPSRVFTNGFTATLYQGDLAVGTYQILILTIDAQGQWALHPTDQTVQLKTKAADGFKKNW</sequence>
<feature type="transmembrane region" description="Helical" evidence="2">
    <location>
        <begin position="33"/>
        <end position="55"/>
    </location>
</feature>
<dbReference type="EMBL" id="CAIT01000007">
    <property type="protein sequence ID" value="CCH54662.1"/>
    <property type="molecule type" value="Genomic_DNA"/>
</dbReference>
<keyword evidence="2" id="KW-0812">Transmembrane</keyword>
<organism evidence="3 4">
    <name type="scientific">Fibrisoma limi BUZ 3</name>
    <dbReference type="NCBI Taxonomy" id="1185876"/>
    <lineage>
        <taxon>Bacteria</taxon>
        <taxon>Pseudomonadati</taxon>
        <taxon>Bacteroidota</taxon>
        <taxon>Cytophagia</taxon>
        <taxon>Cytophagales</taxon>
        <taxon>Spirosomataceae</taxon>
        <taxon>Fibrisoma</taxon>
    </lineage>
</organism>
<feature type="transmembrane region" description="Helical" evidence="2">
    <location>
        <begin position="332"/>
        <end position="353"/>
    </location>
</feature>
<feature type="region of interest" description="Disordered" evidence="1">
    <location>
        <begin position="1"/>
        <end position="24"/>
    </location>
</feature>